<feature type="region of interest" description="Disordered" evidence="1">
    <location>
        <begin position="1"/>
        <end position="99"/>
    </location>
</feature>
<accession>A0A6J4LII3</accession>
<protein>
    <submittedName>
        <fullName evidence="2">Uncharacterized protein</fullName>
    </submittedName>
</protein>
<feature type="compositionally biased region" description="Basic residues" evidence="1">
    <location>
        <begin position="80"/>
        <end position="89"/>
    </location>
</feature>
<reference evidence="2" key="1">
    <citation type="submission" date="2020-02" db="EMBL/GenBank/DDBJ databases">
        <authorList>
            <person name="Meier V. D."/>
        </authorList>
    </citation>
    <scope>NUCLEOTIDE SEQUENCE</scope>
    <source>
        <strain evidence="2">AVDCRST_MAG71</strain>
    </source>
</reference>
<feature type="non-terminal residue" evidence="2">
    <location>
        <position position="1"/>
    </location>
</feature>
<feature type="non-terminal residue" evidence="2">
    <location>
        <position position="99"/>
    </location>
</feature>
<organism evidence="2">
    <name type="scientific">uncultured Lysobacter sp</name>
    <dbReference type="NCBI Taxonomy" id="271060"/>
    <lineage>
        <taxon>Bacteria</taxon>
        <taxon>Pseudomonadati</taxon>
        <taxon>Pseudomonadota</taxon>
        <taxon>Gammaproteobacteria</taxon>
        <taxon>Lysobacterales</taxon>
        <taxon>Lysobacteraceae</taxon>
        <taxon>Lysobacter</taxon>
        <taxon>environmental samples</taxon>
    </lineage>
</organism>
<evidence type="ECO:0000256" key="1">
    <source>
        <dbReference type="SAM" id="MobiDB-lite"/>
    </source>
</evidence>
<evidence type="ECO:0000313" key="2">
    <source>
        <dbReference type="EMBL" id="CAA9333881.1"/>
    </source>
</evidence>
<proteinExistence type="predicted"/>
<dbReference type="EMBL" id="CADCUA010000450">
    <property type="protein sequence ID" value="CAA9333881.1"/>
    <property type="molecule type" value="Genomic_DNA"/>
</dbReference>
<sequence>GRLRPHVQFALQPPPSRPAAARGARTAQAASPRPARGTWRCRCPAAGGAGGRGHRGRRGDAGAGPGLPAFESQAPGKPQLAHRRRRVPRRLAPGAAVAL</sequence>
<gene>
    <name evidence="2" type="ORF">AVDCRST_MAG71-1936</name>
</gene>
<feature type="compositionally biased region" description="Low complexity" evidence="1">
    <location>
        <begin position="90"/>
        <end position="99"/>
    </location>
</feature>
<name>A0A6J4LII3_9GAMM</name>
<feature type="compositionally biased region" description="Low complexity" evidence="1">
    <location>
        <begin position="18"/>
        <end position="32"/>
    </location>
</feature>
<dbReference type="AlphaFoldDB" id="A0A6J4LII3"/>